<reference evidence="1" key="1">
    <citation type="submission" date="2014-09" db="EMBL/GenBank/DDBJ databases">
        <authorList>
            <person name="Magalhaes I.L.F."/>
            <person name="Oliveira U."/>
            <person name="Santos F.R."/>
            <person name="Vidigal T.H.D.A."/>
            <person name="Brescovit A.D."/>
            <person name="Santos A.J."/>
        </authorList>
    </citation>
    <scope>NUCLEOTIDE SEQUENCE</scope>
    <source>
        <tissue evidence="1">Shoot tissue taken approximately 20 cm above the soil surface</tissue>
    </source>
</reference>
<protein>
    <submittedName>
        <fullName evidence="1">Uncharacterized protein</fullName>
    </submittedName>
</protein>
<accession>A0A0A9GF60</accession>
<dbReference type="EMBL" id="GBRH01178578">
    <property type="protein sequence ID" value="JAE19318.1"/>
    <property type="molecule type" value="Transcribed_RNA"/>
</dbReference>
<sequence>MEILTIQYASLTYLPCRQLHELKNKIKCQGKCSHEAGGYAAVSVTPFACDVAAPIISRNQHDTNKKDGFLQELL</sequence>
<reference evidence="1" key="2">
    <citation type="journal article" date="2015" name="Data Brief">
        <title>Shoot transcriptome of the giant reed, Arundo donax.</title>
        <authorList>
            <person name="Barrero R.A."/>
            <person name="Guerrero F.D."/>
            <person name="Moolhuijzen P."/>
            <person name="Goolsby J.A."/>
            <person name="Tidwell J."/>
            <person name="Bellgard S.E."/>
            <person name="Bellgard M.I."/>
        </authorList>
    </citation>
    <scope>NUCLEOTIDE SEQUENCE</scope>
    <source>
        <tissue evidence="1">Shoot tissue taken approximately 20 cm above the soil surface</tissue>
    </source>
</reference>
<proteinExistence type="predicted"/>
<organism evidence="1">
    <name type="scientific">Arundo donax</name>
    <name type="common">Giant reed</name>
    <name type="synonym">Donax arundinaceus</name>
    <dbReference type="NCBI Taxonomy" id="35708"/>
    <lineage>
        <taxon>Eukaryota</taxon>
        <taxon>Viridiplantae</taxon>
        <taxon>Streptophyta</taxon>
        <taxon>Embryophyta</taxon>
        <taxon>Tracheophyta</taxon>
        <taxon>Spermatophyta</taxon>
        <taxon>Magnoliopsida</taxon>
        <taxon>Liliopsida</taxon>
        <taxon>Poales</taxon>
        <taxon>Poaceae</taxon>
        <taxon>PACMAD clade</taxon>
        <taxon>Arundinoideae</taxon>
        <taxon>Arundineae</taxon>
        <taxon>Arundo</taxon>
    </lineage>
</organism>
<dbReference type="AlphaFoldDB" id="A0A0A9GF60"/>
<evidence type="ECO:0000313" key="1">
    <source>
        <dbReference type="EMBL" id="JAE19318.1"/>
    </source>
</evidence>
<name>A0A0A9GF60_ARUDO</name>